<evidence type="ECO:0000313" key="13">
    <source>
        <dbReference type="Proteomes" id="UP000324897"/>
    </source>
</evidence>
<keyword evidence="4 9" id="KW-0812">Transmembrane</keyword>
<evidence type="ECO:0000256" key="1">
    <source>
        <dbReference type="ARBA" id="ARBA00004323"/>
    </source>
</evidence>
<evidence type="ECO:0000256" key="8">
    <source>
        <dbReference type="ARBA" id="ARBA00023136"/>
    </source>
</evidence>
<feature type="transmembrane region" description="Helical" evidence="9">
    <location>
        <begin position="21"/>
        <end position="40"/>
    </location>
</feature>
<feature type="non-terminal residue" evidence="12">
    <location>
        <position position="1"/>
    </location>
</feature>
<dbReference type="InterPro" id="IPR029962">
    <property type="entry name" value="TBL"/>
</dbReference>
<dbReference type="GO" id="GO:0000139">
    <property type="term" value="C:Golgi membrane"/>
    <property type="evidence" value="ECO:0007669"/>
    <property type="project" value="UniProtKB-SubCell"/>
</dbReference>
<dbReference type="Proteomes" id="UP000324897">
    <property type="component" value="Chromosome 3"/>
</dbReference>
<dbReference type="EMBL" id="RWGY01000039">
    <property type="protein sequence ID" value="TVU08956.1"/>
    <property type="molecule type" value="Genomic_DNA"/>
</dbReference>
<sequence length="514" mass="58522">MGTERPPAPAPQRKVSLGGRVVLKVLLFVLLAGLAMRLLVGPSAYFLQPTASPDAAALVAAAPARERSAGDRAPAIDDTTVCNLISATLFGATDTGPLTALDKKQVSQEGGIPRRHFITFCISLYENYLSLCMCIRLNFPDLPDIFIIHFILCNWPHEYFNAAESCNLFHGEWVPHSAGPAYTNASCRFIESPQNCMTNGRPDTSYLYWRWKPYGCDIPSFDSKRFLDGMQGKHWALIGDSILRNHVQSLLCLLSKVEDPTEVYHDKVFRSRRWHFPSHNFTVSLVWAPFLVKAEIFEDENGVSSSEPQLHLDVLEPNWTKQWESFDYVVISTGQWFFKTAIYLENETVIGCHSCQNRNLTETTFEYSFRKSLSEVFQFITSAPHKPVVFYRTWAPSHFENGEWFSGGTCNRTLPFKPGEAGDREQDNIMWRIEGEEFNKAVGNKERRNAHHLKLLDTFELSLLRPDGHSGPYRTYHPYEKGNTKKIQNDCLHWCLPGPIDAWNDIIMQMLAKD</sequence>
<keyword evidence="6 9" id="KW-1133">Transmembrane helix</keyword>
<gene>
    <name evidence="12" type="ORF">EJB05_42384</name>
</gene>
<comment type="caution">
    <text evidence="12">The sequence shown here is derived from an EMBL/GenBank/DDBJ whole genome shotgun (WGS) entry which is preliminary data.</text>
</comment>
<dbReference type="InterPro" id="IPR025846">
    <property type="entry name" value="TBL_N"/>
</dbReference>
<keyword evidence="3" id="KW-0808">Transferase</keyword>
<protein>
    <submittedName>
        <fullName evidence="12">Uncharacterized protein</fullName>
    </submittedName>
</protein>
<evidence type="ECO:0000256" key="6">
    <source>
        <dbReference type="ARBA" id="ARBA00022989"/>
    </source>
</evidence>
<dbReference type="InterPro" id="IPR026057">
    <property type="entry name" value="TBL_C"/>
</dbReference>
<comment type="subcellular location">
    <subcellularLocation>
        <location evidence="1">Golgi apparatus membrane</location>
        <topology evidence="1">Single-pass type II membrane protein</topology>
    </subcellularLocation>
</comment>
<dbReference type="GO" id="GO:1990538">
    <property type="term" value="F:xylan O-acetyltransferase activity"/>
    <property type="evidence" value="ECO:0007669"/>
    <property type="project" value="UniProtKB-ARBA"/>
</dbReference>
<feature type="domain" description="Trichome birefringence-like C-terminal" evidence="10">
    <location>
        <begin position="218"/>
        <end position="510"/>
    </location>
</feature>
<dbReference type="Pfam" id="PF14416">
    <property type="entry name" value="PMR5N"/>
    <property type="match status" value="1"/>
</dbReference>
<comment type="similarity">
    <text evidence="2">Belongs to the PC-esterase family. TBL subfamily.</text>
</comment>
<evidence type="ECO:0000256" key="7">
    <source>
        <dbReference type="ARBA" id="ARBA00023034"/>
    </source>
</evidence>
<organism evidence="12 13">
    <name type="scientific">Eragrostis curvula</name>
    <name type="common">weeping love grass</name>
    <dbReference type="NCBI Taxonomy" id="38414"/>
    <lineage>
        <taxon>Eukaryota</taxon>
        <taxon>Viridiplantae</taxon>
        <taxon>Streptophyta</taxon>
        <taxon>Embryophyta</taxon>
        <taxon>Tracheophyta</taxon>
        <taxon>Spermatophyta</taxon>
        <taxon>Magnoliopsida</taxon>
        <taxon>Liliopsida</taxon>
        <taxon>Poales</taxon>
        <taxon>Poaceae</taxon>
        <taxon>PACMAD clade</taxon>
        <taxon>Chloridoideae</taxon>
        <taxon>Eragrostideae</taxon>
        <taxon>Eragrostidinae</taxon>
        <taxon>Eragrostis</taxon>
    </lineage>
</organism>
<dbReference type="PANTHER" id="PTHR32285:SF324">
    <property type="entry name" value="PROTEIN TRICHOME BIREFRINGENCE-LIKE 25"/>
    <property type="match status" value="1"/>
</dbReference>
<evidence type="ECO:0000259" key="11">
    <source>
        <dbReference type="Pfam" id="PF14416"/>
    </source>
</evidence>
<keyword evidence="13" id="KW-1185">Reference proteome</keyword>
<evidence type="ECO:0000259" key="10">
    <source>
        <dbReference type="Pfam" id="PF13839"/>
    </source>
</evidence>
<evidence type="ECO:0000313" key="12">
    <source>
        <dbReference type="EMBL" id="TVU08956.1"/>
    </source>
</evidence>
<dbReference type="PANTHER" id="PTHR32285">
    <property type="entry name" value="PROTEIN TRICHOME BIREFRINGENCE-LIKE 9-RELATED"/>
    <property type="match status" value="1"/>
</dbReference>
<keyword evidence="8 9" id="KW-0472">Membrane</keyword>
<dbReference type="AlphaFoldDB" id="A0A5J9TC50"/>
<reference evidence="12 13" key="1">
    <citation type="journal article" date="2019" name="Sci. Rep.">
        <title>A high-quality genome of Eragrostis curvula grass provides insights into Poaceae evolution and supports new strategies to enhance forage quality.</title>
        <authorList>
            <person name="Carballo J."/>
            <person name="Santos B.A.C.M."/>
            <person name="Zappacosta D."/>
            <person name="Garbus I."/>
            <person name="Selva J.P."/>
            <person name="Gallo C.A."/>
            <person name="Diaz A."/>
            <person name="Albertini E."/>
            <person name="Caccamo M."/>
            <person name="Echenique V."/>
        </authorList>
    </citation>
    <scope>NUCLEOTIDE SEQUENCE [LARGE SCALE GENOMIC DNA]</scope>
    <source>
        <strain evidence="13">cv. Victoria</strain>
        <tissue evidence="12">Leaf</tissue>
    </source>
</reference>
<dbReference type="OrthoDB" id="630188at2759"/>
<evidence type="ECO:0000256" key="9">
    <source>
        <dbReference type="SAM" id="Phobius"/>
    </source>
</evidence>
<dbReference type="Pfam" id="PF13839">
    <property type="entry name" value="PC-Esterase"/>
    <property type="match status" value="1"/>
</dbReference>
<evidence type="ECO:0000256" key="4">
    <source>
        <dbReference type="ARBA" id="ARBA00022692"/>
    </source>
</evidence>
<keyword evidence="7" id="KW-0333">Golgi apparatus</keyword>
<evidence type="ECO:0000256" key="3">
    <source>
        <dbReference type="ARBA" id="ARBA00022679"/>
    </source>
</evidence>
<dbReference type="Gramene" id="TVU08956">
    <property type="protein sequence ID" value="TVU08956"/>
    <property type="gene ID" value="EJB05_42384"/>
</dbReference>
<feature type="domain" description="Trichome birefringence-like N-terminal" evidence="11">
    <location>
        <begin position="164"/>
        <end position="217"/>
    </location>
</feature>
<accession>A0A5J9TC50</accession>
<evidence type="ECO:0000256" key="5">
    <source>
        <dbReference type="ARBA" id="ARBA00022968"/>
    </source>
</evidence>
<keyword evidence="5" id="KW-0735">Signal-anchor</keyword>
<name>A0A5J9TC50_9POAL</name>
<evidence type="ECO:0000256" key="2">
    <source>
        <dbReference type="ARBA" id="ARBA00007727"/>
    </source>
</evidence>
<proteinExistence type="inferred from homology"/>